<feature type="compositionally biased region" description="Basic and acidic residues" evidence="5">
    <location>
        <begin position="205"/>
        <end position="226"/>
    </location>
</feature>
<gene>
    <name evidence="7" type="ORF">Q75_12140</name>
</gene>
<keyword evidence="1" id="KW-0479">Metal-binding</keyword>
<dbReference type="SUPFAM" id="SSF109635">
    <property type="entry name" value="DnaK suppressor protein DksA, alpha-hairpin domain"/>
    <property type="match status" value="1"/>
</dbReference>
<dbReference type="NCBIfam" id="TIGR02890">
    <property type="entry name" value="bacill_yteA"/>
    <property type="match status" value="1"/>
</dbReference>
<dbReference type="InterPro" id="IPR014240">
    <property type="entry name" value="YteA"/>
</dbReference>
<dbReference type="Gene3D" id="1.20.120.910">
    <property type="entry name" value="DksA, coiled-coil domain"/>
    <property type="match status" value="1"/>
</dbReference>
<dbReference type="RefSeq" id="WP_059351519.1">
    <property type="nucleotide sequence ID" value="NZ_LDYG01000037.1"/>
</dbReference>
<dbReference type="PANTHER" id="PTHR33823">
    <property type="entry name" value="RNA POLYMERASE-BINDING TRANSCRIPTION FACTOR DKSA-RELATED"/>
    <property type="match status" value="1"/>
</dbReference>
<evidence type="ECO:0000256" key="2">
    <source>
        <dbReference type="ARBA" id="ARBA00022771"/>
    </source>
</evidence>
<protein>
    <submittedName>
        <fullName evidence="7">Molecular chaperone DnaK</fullName>
    </submittedName>
</protein>
<reference evidence="7 8" key="1">
    <citation type="journal article" date="2016" name="Front. Microbiol.">
        <title>Microevolution Analysis of Bacillus coahuilensis Unveils Differences in Phosphorus Acquisition Strategies and Their Regulation.</title>
        <authorList>
            <person name="Gomez-Lunar Z."/>
            <person name="Hernandez-Gonzalez I."/>
            <person name="Rodriguez-Torres M.D."/>
            <person name="Souza V."/>
            <person name="Olmedo-Alvarez G."/>
        </authorList>
    </citation>
    <scope>NUCLEOTIDE SEQUENCE [LARGE SCALE GENOMIC DNA]</scope>
    <source>
        <strain evidence="8">p1.1.43</strain>
    </source>
</reference>
<name>A0A147K6L0_9BACI</name>
<dbReference type="Pfam" id="PF01258">
    <property type="entry name" value="zf-dskA_traR"/>
    <property type="match status" value="1"/>
</dbReference>
<evidence type="ECO:0000256" key="1">
    <source>
        <dbReference type="ARBA" id="ARBA00022723"/>
    </source>
</evidence>
<dbReference type="PROSITE" id="PS51128">
    <property type="entry name" value="ZF_DKSA_2"/>
    <property type="match status" value="1"/>
</dbReference>
<sequence>MITKNQTDQLRKELLQQREQFVQQLHLDEGPLNQDSERDSVGELSLYDNHPADMGTELFEREKDLAIDEHAEEELEKVNKALKAMDEGTYGQCIVCHQDIPYERLEIVPYTLYCVDHTPDQSMNEYRPVEEEVLEPPHDNTYTKRRQDETRDYQDSFQEVGRFGTSETPSDFNGDYNSYEHLYQEGDFDREGFTENYETFTATDIEGKDRKVMPSRKHEEYEKQLDDQGTEAPFGDVPYHYRDSYVDDDKE</sequence>
<dbReference type="AlphaFoldDB" id="A0A147K6L0"/>
<dbReference type="GO" id="GO:0008270">
    <property type="term" value="F:zinc ion binding"/>
    <property type="evidence" value="ECO:0007669"/>
    <property type="project" value="UniProtKB-KW"/>
</dbReference>
<feature type="region of interest" description="Disordered" evidence="5">
    <location>
        <begin position="204"/>
        <end position="251"/>
    </location>
</feature>
<comment type="caution">
    <text evidence="7">The sequence shown here is derived from an EMBL/GenBank/DDBJ whole genome shotgun (WGS) entry which is preliminary data.</text>
</comment>
<evidence type="ECO:0000256" key="3">
    <source>
        <dbReference type="ARBA" id="ARBA00022833"/>
    </source>
</evidence>
<feature type="zinc finger region" description="dksA C4-type" evidence="4">
    <location>
        <begin position="93"/>
        <end position="117"/>
    </location>
</feature>
<dbReference type="InterPro" id="IPR037187">
    <property type="entry name" value="DnaK_N"/>
</dbReference>
<accession>A0A147K6L0</accession>
<evidence type="ECO:0000256" key="5">
    <source>
        <dbReference type="SAM" id="MobiDB-lite"/>
    </source>
</evidence>
<dbReference type="InterPro" id="IPR000962">
    <property type="entry name" value="Znf_DskA_TraR"/>
</dbReference>
<dbReference type="PATRIC" id="fig|1150625.3.peg.2585"/>
<dbReference type="Proteomes" id="UP000074108">
    <property type="component" value="Unassembled WGS sequence"/>
</dbReference>
<feature type="domain" description="Zinc finger DksA/TraR C4-type" evidence="6">
    <location>
        <begin position="88"/>
        <end position="116"/>
    </location>
</feature>
<dbReference type="EMBL" id="LDYG01000037">
    <property type="protein sequence ID" value="KUP05451.1"/>
    <property type="molecule type" value="Genomic_DNA"/>
</dbReference>
<evidence type="ECO:0000256" key="4">
    <source>
        <dbReference type="PROSITE-ProRule" id="PRU00510"/>
    </source>
</evidence>
<dbReference type="STRING" id="1150625.Q75_12140"/>
<evidence type="ECO:0000313" key="8">
    <source>
        <dbReference type="Proteomes" id="UP000074108"/>
    </source>
</evidence>
<organism evidence="7 8">
    <name type="scientific">Bacillus coahuilensis p1.1.43</name>
    <dbReference type="NCBI Taxonomy" id="1150625"/>
    <lineage>
        <taxon>Bacteria</taxon>
        <taxon>Bacillati</taxon>
        <taxon>Bacillota</taxon>
        <taxon>Bacilli</taxon>
        <taxon>Bacillales</taxon>
        <taxon>Bacillaceae</taxon>
        <taxon>Bacillus</taxon>
    </lineage>
</organism>
<evidence type="ECO:0000313" key="7">
    <source>
        <dbReference type="EMBL" id="KUP05451.1"/>
    </source>
</evidence>
<keyword evidence="8" id="KW-1185">Reference proteome</keyword>
<evidence type="ECO:0000259" key="6">
    <source>
        <dbReference type="Pfam" id="PF01258"/>
    </source>
</evidence>
<dbReference type="PANTHER" id="PTHR33823:SF4">
    <property type="entry name" value="GENERAL STRESS PROTEIN 16O"/>
    <property type="match status" value="1"/>
</dbReference>
<feature type="compositionally biased region" description="Basic and acidic residues" evidence="5">
    <location>
        <begin position="239"/>
        <end position="251"/>
    </location>
</feature>
<keyword evidence="2" id="KW-0863">Zinc-finger</keyword>
<dbReference type="SUPFAM" id="SSF57716">
    <property type="entry name" value="Glucocorticoid receptor-like (DNA-binding domain)"/>
    <property type="match status" value="1"/>
</dbReference>
<proteinExistence type="predicted"/>
<dbReference type="OrthoDB" id="9811543at2"/>
<keyword evidence="3" id="KW-0862">Zinc</keyword>